<dbReference type="GO" id="GO:0005764">
    <property type="term" value="C:lysosome"/>
    <property type="evidence" value="ECO:0007669"/>
    <property type="project" value="TreeGrafter"/>
</dbReference>
<dbReference type="InterPro" id="IPR000933">
    <property type="entry name" value="Glyco_hydro_29"/>
</dbReference>
<dbReference type="InterPro" id="IPR013780">
    <property type="entry name" value="Glyco_hydro_b"/>
</dbReference>
<feature type="site" description="May be important for catalysis" evidence="7">
    <location>
        <position position="274"/>
    </location>
</feature>
<protein>
    <recommendedName>
        <fullName evidence="3">alpha-L-fucosidase</fullName>
        <ecNumber evidence="3">3.2.1.51</ecNumber>
    </recommendedName>
</protein>
<evidence type="ECO:0000313" key="11">
    <source>
        <dbReference type="EMBL" id="AYD47163.1"/>
    </source>
</evidence>
<evidence type="ECO:0000256" key="3">
    <source>
        <dbReference type="ARBA" id="ARBA00012662"/>
    </source>
</evidence>
<dbReference type="Proteomes" id="UP000266118">
    <property type="component" value="Chromosome"/>
</dbReference>
<dbReference type="GO" id="GO:0006004">
    <property type="term" value="P:fucose metabolic process"/>
    <property type="evidence" value="ECO:0007669"/>
    <property type="project" value="InterPro"/>
</dbReference>
<dbReference type="EC" id="3.2.1.51" evidence="3"/>
<dbReference type="GO" id="GO:0016139">
    <property type="term" value="P:glycoside catabolic process"/>
    <property type="evidence" value="ECO:0007669"/>
    <property type="project" value="TreeGrafter"/>
</dbReference>
<feature type="domain" description="Glycoside hydrolase family 29 N-terminal" evidence="9">
    <location>
        <begin position="25"/>
        <end position="342"/>
    </location>
</feature>
<comment type="similarity">
    <text evidence="2">Belongs to the glycosyl hydrolase 29 family.</text>
</comment>
<keyword evidence="6" id="KW-0326">Glycosidase</keyword>
<sequence>MKRKSLIILMAFMLPLLVVAQTKQEASKLQWWQDARFGLFLHWGLYSVPAGDWNGHRAKGNEYLMLYQKIPLKVYGKIAERFDPVKFNADEWVKMAKNAGMKYIVITTKHHDGFAMFNSPSSNYNVVKMSPWGKDPMKLLAAACKKYGIKLCFYYSLGRDWQDPDVPTDWPTKGGRSNTWDYPNEDKKDITKYFERKVMPQVRELLTQYGPIGILWFDTPELIKPEESKELLAMIHKLQPNCIVNSRIGNGLGDYKVLEQKIATTIDLNPWESCVTMNGGWGYNKHDTAWKSPELLIRQLIETVSSGGNYLLNVGPMGNGAFPQPAIQRLAAIGKWMHVNGQAIYDTKPWKIAAESLGDAASDKNVTKVDNTMVDALNDATPKGIFPEIRFTAKGDNVYVFANSIHTPVLQVKALGSSNFRKIKKVKLLGGHCLKWKQEAGFLQIKMPKKKAGHINVYVFKVD</sequence>
<dbReference type="KEGG" id="ark:D6B99_05765"/>
<feature type="domain" description="Alpha-L-fucosidase C-terminal" evidence="10">
    <location>
        <begin position="387"/>
        <end position="462"/>
    </location>
</feature>
<keyword evidence="12" id="KW-1185">Reference proteome</keyword>
<name>A0A386HN38_9BACT</name>
<dbReference type="PRINTS" id="PR00741">
    <property type="entry name" value="GLHYDRLASE29"/>
</dbReference>
<accession>A0A386HN38</accession>
<feature type="chain" id="PRO_5017256449" description="alpha-L-fucosidase" evidence="8">
    <location>
        <begin position="21"/>
        <end position="463"/>
    </location>
</feature>
<evidence type="ECO:0000256" key="6">
    <source>
        <dbReference type="ARBA" id="ARBA00023295"/>
    </source>
</evidence>
<keyword evidence="4 8" id="KW-0732">Signal</keyword>
<evidence type="ECO:0000259" key="9">
    <source>
        <dbReference type="Pfam" id="PF01120"/>
    </source>
</evidence>
<dbReference type="Gene3D" id="3.20.20.80">
    <property type="entry name" value="Glycosidases"/>
    <property type="match status" value="1"/>
</dbReference>
<dbReference type="SUPFAM" id="SSF51445">
    <property type="entry name" value="(Trans)glycosidases"/>
    <property type="match status" value="1"/>
</dbReference>
<dbReference type="Gene3D" id="2.60.40.1180">
    <property type="entry name" value="Golgi alpha-mannosidase II"/>
    <property type="match status" value="1"/>
</dbReference>
<dbReference type="AlphaFoldDB" id="A0A386HN38"/>
<evidence type="ECO:0000256" key="8">
    <source>
        <dbReference type="SAM" id="SignalP"/>
    </source>
</evidence>
<evidence type="ECO:0000313" key="12">
    <source>
        <dbReference type="Proteomes" id="UP000266118"/>
    </source>
</evidence>
<dbReference type="PANTHER" id="PTHR10030">
    <property type="entry name" value="ALPHA-L-FUCOSIDASE"/>
    <property type="match status" value="1"/>
</dbReference>
<dbReference type="OrthoDB" id="107551at2"/>
<reference evidence="11 12" key="1">
    <citation type="submission" date="2018-09" db="EMBL/GenBank/DDBJ databases">
        <title>Arachidicoccus sp. nov., a bacterium isolated from soil.</title>
        <authorList>
            <person name="Weon H.-Y."/>
            <person name="Kwon S.-W."/>
            <person name="Lee S.A."/>
        </authorList>
    </citation>
    <scope>NUCLEOTIDE SEQUENCE [LARGE SCALE GENOMIC DNA]</scope>
    <source>
        <strain evidence="11 12">KIS59-12</strain>
    </source>
</reference>
<keyword evidence="5" id="KW-0378">Hydrolase</keyword>
<dbReference type="PIRSF" id="PIRSF001092">
    <property type="entry name" value="Alpha-L-fucosidase"/>
    <property type="match status" value="1"/>
</dbReference>
<dbReference type="InterPro" id="IPR016286">
    <property type="entry name" value="FUC_metazoa-typ"/>
</dbReference>
<gene>
    <name evidence="11" type="ORF">D6B99_05765</name>
</gene>
<dbReference type="GO" id="GO:0004560">
    <property type="term" value="F:alpha-L-fucosidase activity"/>
    <property type="evidence" value="ECO:0007669"/>
    <property type="project" value="InterPro"/>
</dbReference>
<evidence type="ECO:0000256" key="1">
    <source>
        <dbReference type="ARBA" id="ARBA00004071"/>
    </source>
</evidence>
<dbReference type="EMBL" id="CP032489">
    <property type="protein sequence ID" value="AYD47163.1"/>
    <property type="molecule type" value="Genomic_DNA"/>
</dbReference>
<dbReference type="InterPro" id="IPR057739">
    <property type="entry name" value="Glyco_hydro_29_N"/>
</dbReference>
<evidence type="ECO:0000256" key="4">
    <source>
        <dbReference type="ARBA" id="ARBA00022729"/>
    </source>
</evidence>
<dbReference type="InterPro" id="IPR017853">
    <property type="entry name" value="GH"/>
</dbReference>
<dbReference type="Pfam" id="PF01120">
    <property type="entry name" value="Alpha_L_fucos"/>
    <property type="match status" value="1"/>
</dbReference>
<feature type="signal peptide" evidence="8">
    <location>
        <begin position="1"/>
        <end position="20"/>
    </location>
</feature>
<dbReference type="RefSeq" id="WP_119985982.1">
    <property type="nucleotide sequence ID" value="NZ_CP032489.1"/>
</dbReference>
<dbReference type="SMART" id="SM00812">
    <property type="entry name" value="Alpha_L_fucos"/>
    <property type="match status" value="1"/>
</dbReference>
<organism evidence="11 12">
    <name type="scientific">Arachidicoccus soli</name>
    <dbReference type="NCBI Taxonomy" id="2341117"/>
    <lineage>
        <taxon>Bacteria</taxon>
        <taxon>Pseudomonadati</taxon>
        <taxon>Bacteroidota</taxon>
        <taxon>Chitinophagia</taxon>
        <taxon>Chitinophagales</taxon>
        <taxon>Chitinophagaceae</taxon>
        <taxon>Arachidicoccus</taxon>
    </lineage>
</organism>
<dbReference type="InterPro" id="IPR031919">
    <property type="entry name" value="Fucosidase_C"/>
</dbReference>
<evidence type="ECO:0000259" key="10">
    <source>
        <dbReference type="Pfam" id="PF16757"/>
    </source>
</evidence>
<evidence type="ECO:0000256" key="5">
    <source>
        <dbReference type="ARBA" id="ARBA00022801"/>
    </source>
</evidence>
<dbReference type="Pfam" id="PF16757">
    <property type="entry name" value="Fucosidase_C"/>
    <property type="match status" value="1"/>
</dbReference>
<evidence type="ECO:0000256" key="2">
    <source>
        <dbReference type="ARBA" id="ARBA00007951"/>
    </source>
</evidence>
<evidence type="ECO:0000256" key="7">
    <source>
        <dbReference type="PIRSR" id="PIRSR001092-1"/>
    </source>
</evidence>
<dbReference type="PANTHER" id="PTHR10030:SF37">
    <property type="entry name" value="ALPHA-L-FUCOSIDASE-RELATED"/>
    <property type="match status" value="1"/>
</dbReference>
<comment type="function">
    <text evidence="1">Alpha-L-fucosidase is responsible for hydrolyzing the alpha-1,6-linked fucose joined to the reducing-end N-acetylglucosamine of the carbohydrate moieties of glycoproteins.</text>
</comment>
<proteinExistence type="inferred from homology"/>